<evidence type="ECO:0000313" key="3">
    <source>
        <dbReference type="Proteomes" id="UP000260680"/>
    </source>
</evidence>
<evidence type="ECO:0000313" key="2">
    <source>
        <dbReference type="EMBL" id="RFZ79872.1"/>
    </source>
</evidence>
<dbReference type="AlphaFoldDB" id="A0A3E2NFT4"/>
<dbReference type="EMBL" id="QOHO01000016">
    <property type="protein sequence ID" value="RFZ79872.1"/>
    <property type="molecule type" value="Genomic_DNA"/>
</dbReference>
<evidence type="ECO:0000256" key="1">
    <source>
        <dbReference type="SAM" id="Coils"/>
    </source>
</evidence>
<reference evidence="2 3" key="1">
    <citation type="submission" date="2018-07" db="EMBL/GenBank/DDBJ databases">
        <title>New species, Clostridium PI-S10-A1B.</title>
        <authorList>
            <person name="Krishna G."/>
            <person name="Summeta K."/>
            <person name="Shikha S."/>
            <person name="Prabhu P.B."/>
            <person name="Suresh K."/>
        </authorList>
    </citation>
    <scope>NUCLEOTIDE SEQUENCE [LARGE SCALE GENOMIC DNA]</scope>
    <source>
        <strain evidence="2 3">PI-S10-A1B</strain>
    </source>
</reference>
<sequence>MTAKEYLSQLDELNKKIWHKKQELIEAKSNRGISFCYDGMESERVQTSFIGSSGKPTESQALRIVSLEEDIENKIIEYMEFRHKLIDQIHDLNDGLYIDILYRRYVRNEKNFTQIAYDMGYSYKYIINKHGEALIAFEKIHQELFRNKSA</sequence>
<dbReference type="Proteomes" id="UP000260680">
    <property type="component" value="Unassembled WGS sequence"/>
</dbReference>
<feature type="coiled-coil region" evidence="1">
    <location>
        <begin position="3"/>
        <end position="30"/>
    </location>
</feature>
<proteinExistence type="predicted"/>
<dbReference type="RefSeq" id="WP_117415970.1">
    <property type="nucleotide sequence ID" value="NZ_QOHO01000016.1"/>
</dbReference>
<organism evidence="2 3">
    <name type="scientific">Lacrimispora amygdalina</name>
    <dbReference type="NCBI Taxonomy" id="253257"/>
    <lineage>
        <taxon>Bacteria</taxon>
        <taxon>Bacillati</taxon>
        <taxon>Bacillota</taxon>
        <taxon>Clostridia</taxon>
        <taxon>Lachnospirales</taxon>
        <taxon>Lachnospiraceae</taxon>
        <taxon>Lacrimispora</taxon>
    </lineage>
</organism>
<dbReference type="OrthoDB" id="3242975at2"/>
<keyword evidence="1" id="KW-0175">Coiled coil</keyword>
<accession>A0A3E2NFT4</accession>
<gene>
    <name evidence="2" type="ORF">DS742_05270</name>
</gene>
<name>A0A3E2NFT4_9FIRM</name>
<protein>
    <recommendedName>
        <fullName evidence="4">DUF1492 domain-containing protein</fullName>
    </recommendedName>
</protein>
<comment type="caution">
    <text evidence="2">The sequence shown here is derived from an EMBL/GenBank/DDBJ whole genome shotgun (WGS) entry which is preliminary data.</text>
</comment>
<evidence type="ECO:0008006" key="4">
    <source>
        <dbReference type="Google" id="ProtNLM"/>
    </source>
</evidence>